<evidence type="ECO:0000256" key="3">
    <source>
        <dbReference type="ARBA" id="ARBA00022801"/>
    </source>
</evidence>
<dbReference type="PROSITE" id="PS51194">
    <property type="entry name" value="HELICASE_CTER"/>
    <property type="match status" value="1"/>
</dbReference>
<feature type="domain" description="Helicase ATP-binding" evidence="10">
    <location>
        <begin position="30"/>
        <end position="210"/>
    </location>
</feature>
<evidence type="ECO:0000259" key="10">
    <source>
        <dbReference type="PROSITE" id="PS51192"/>
    </source>
</evidence>
<dbReference type="GO" id="GO:0004386">
    <property type="term" value="F:helicase activity"/>
    <property type="evidence" value="ECO:0007669"/>
    <property type="project" value="UniProtKB-KW"/>
</dbReference>
<evidence type="ECO:0000256" key="7">
    <source>
        <dbReference type="ARBA" id="ARBA00023204"/>
    </source>
</evidence>
<comment type="similarity">
    <text evidence="9">Belongs to the Lhr helicase family. Lhr-Core subfamily.</text>
</comment>
<keyword evidence="13" id="KW-1185">Reference proteome</keyword>
<dbReference type="InterPro" id="IPR001650">
    <property type="entry name" value="Helicase_C-like"/>
</dbReference>
<evidence type="ECO:0000256" key="2">
    <source>
        <dbReference type="ARBA" id="ARBA00022763"/>
    </source>
</evidence>
<dbReference type="Gene3D" id="3.40.50.300">
    <property type="entry name" value="P-loop containing nucleotide triphosphate hydrolases"/>
    <property type="match status" value="2"/>
</dbReference>
<evidence type="ECO:0000256" key="8">
    <source>
        <dbReference type="ARBA" id="ARBA00023235"/>
    </source>
</evidence>
<evidence type="ECO:0000256" key="5">
    <source>
        <dbReference type="ARBA" id="ARBA00022840"/>
    </source>
</evidence>
<dbReference type="Proteomes" id="UP000644441">
    <property type="component" value="Unassembled WGS sequence"/>
</dbReference>
<comment type="caution">
    <text evidence="12">The sequence shown here is derived from an EMBL/GenBank/DDBJ whole genome shotgun (WGS) entry which is preliminary data.</text>
</comment>
<keyword evidence="1" id="KW-0547">Nucleotide-binding</keyword>
<reference evidence="12 13" key="1">
    <citation type="submission" date="2012-09" db="EMBL/GenBank/DDBJ databases">
        <title>Genome Sequence of alkane-degrading Bacterium Alcanivorax venustensis ISO4.</title>
        <authorList>
            <person name="Lai Q."/>
            <person name="Shao Z."/>
        </authorList>
    </citation>
    <scope>NUCLEOTIDE SEQUENCE [LARGE SCALE GENOMIC DNA]</scope>
    <source>
        <strain evidence="12 13">ISO4</strain>
    </source>
</reference>
<dbReference type="InterPro" id="IPR052511">
    <property type="entry name" value="ATP-dep_Helicase"/>
</dbReference>
<dbReference type="Pfam" id="PF08494">
    <property type="entry name" value="DEAD_assoc"/>
    <property type="match status" value="1"/>
</dbReference>
<feature type="domain" description="Helicase C-terminal" evidence="11">
    <location>
        <begin position="247"/>
        <end position="399"/>
    </location>
</feature>
<sequence length="824" mass="91374">MPTAADGLAAVDAWFARQGWSPAPFQRRGWAAFRDGRSGLIHSPTGSGKSLAAWLGPVSRALDRGDRGGGLRVLWITPLRALAEDTAGNLREALDGVGLDWRVETRTGDTGSAARARQRKRLPEALITTPESLSLLLSYKHAAQRFQHLDAVIVDEWHELLGSKRGVQLELCLAWLRARRPGLPVWGLSATLGNLDQAMAVLLGGAQGGQPGGERIAGDSPKTLTVRGLCPDQVDRFPWAGHLGLAQLQPVIDYLEEGRTALLFTNTRAQAELWFEALAKARLDWITEIGLHHGSIDRRLRQKLEQGLRDGAFRCVVCTSSLDLGVDFSPVDRVVQVGSPKGVARLMQRAGRSGHRPGADSEILCVPSHAFELVEIAAARRAWAAGRVEARPPLTLCLDVLVQHLVTLAVGDGFQAPRVLAEARATHAFAGLTDTQFQWCLDFITRGGAVLEHYPQFRRVVEDDGVYRVTDQGLARRHRMAVGTITSDYQMRVKYPRGGSIGTIEESFVARLKPGDVFLFSGRALELIRVRDMTAYVRAAKGRRSLVPRWQGGRLPLSTELADTVLDILEEVAGGDYRDQEVQAIRDVLEVQLDQSALPSRRQLLIERSRSREGTHWFLFPFAGRLAHEGLASLLAWRLGQRFPATFSISVNDYGLELLTAAKVPPLHEDDWRALLTPESLVEDVLAALNAGELARRRFRDIARISGLVFQGYPGKGKTGKQLQASSGLLYDTLDRYDPDHLLLDQARREVLESQLEIGRLRAVLERARDQALVLTTPERFTPLAFPLWVERLRNRLSTESWRDRVARMTERLEKHADRRAGDA</sequence>
<protein>
    <submittedName>
        <fullName evidence="12">DEAD/DEAH box helicase</fullName>
    </submittedName>
</protein>
<evidence type="ECO:0000259" key="11">
    <source>
        <dbReference type="PROSITE" id="PS51194"/>
    </source>
</evidence>
<dbReference type="CDD" id="cd18796">
    <property type="entry name" value="SF2_C_LHR"/>
    <property type="match status" value="1"/>
</dbReference>
<dbReference type="SMART" id="SM00490">
    <property type="entry name" value="HELICc"/>
    <property type="match status" value="1"/>
</dbReference>
<dbReference type="SMART" id="SM00487">
    <property type="entry name" value="DEXDc"/>
    <property type="match status" value="1"/>
</dbReference>
<keyword evidence="5" id="KW-0067">ATP-binding</keyword>
<accession>A0ABS0AEN3</accession>
<dbReference type="Pfam" id="PF19306">
    <property type="entry name" value="WHD_Lhr"/>
    <property type="match status" value="1"/>
</dbReference>
<dbReference type="InterPro" id="IPR014001">
    <property type="entry name" value="Helicase_ATP-bd"/>
</dbReference>
<dbReference type="PANTHER" id="PTHR47962:SF3">
    <property type="entry name" value="LARGE ATP-DEPENDENT HELICASE-RELATED PROTEIN"/>
    <property type="match status" value="1"/>
</dbReference>
<dbReference type="InterPro" id="IPR045628">
    <property type="entry name" value="Lhr_WH_dom"/>
</dbReference>
<evidence type="ECO:0000313" key="12">
    <source>
        <dbReference type="EMBL" id="MBF5052608.1"/>
    </source>
</evidence>
<dbReference type="PANTHER" id="PTHR47962">
    <property type="entry name" value="ATP-DEPENDENT HELICASE LHR-RELATED-RELATED"/>
    <property type="match status" value="1"/>
</dbReference>
<evidence type="ECO:0000256" key="4">
    <source>
        <dbReference type="ARBA" id="ARBA00022806"/>
    </source>
</evidence>
<keyword evidence="2" id="KW-0227">DNA damage</keyword>
<organism evidence="12 13">
    <name type="scientific">Alloalcanivorax venustensis ISO4</name>
    <dbReference type="NCBI Taxonomy" id="1177184"/>
    <lineage>
        <taxon>Bacteria</taxon>
        <taxon>Pseudomonadati</taxon>
        <taxon>Pseudomonadota</taxon>
        <taxon>Gammaproteobacteria</taxon>
        <taxon>Oceanospirillales</taxon>
        <taxon>Alcanivoracaceae</taxon>
        <taxon>Alloalcanivorax</taxon>
    </lineage>
</organism>
<proteinExistence type="inferred from homology"/>
<dbReference type="InterPro" id="IPR027417">
    <property type="entry name" value="P-loop_NTPase"/>
</dbReference>
<evidence type="ECO:0000313" key="13">
    <source>
        <dbReference type="Proteomes" id="UP000644441"/>
    </source>
</evidence>
<evidence type="ECO:0000256" key="9">
    <source>
        <dbReference type="ARBA" id="ARBA00093467"/>
    </source>
</evidence>
<dbReference type="InterPro" id="IPR017170">
    <property type="entry name" value="Lhr-like"/>
</dbReference>
<keyword evidence="4 12" id="KW-0347">Helicase</keyword>
<dbReference type="Pfam" id="PF00271">
    <property type="entry name" value="Helicase_C"/>
    <property type="match status" value="1"/>
</dbReference>
<dbReference type="CDD" id="cd17922">
    <property type="entry name" value="DEXHc_LHR-like"/>
    <property type="match status" value="1"/>
</dbReference>
<dbReference type="NCBIfam" id="TIGR04121">
    <property type="entry name" value="DEXH_lig_assoc"/>
    <property type="match status" value="1"/>
</dbReference>
<dbReference type="PIRSF" id="PIRSF037307">
    <property type="entry name" value="Lhr-like_helic_prd"/>
    <property type="match status" value="1"/>
</dbReference>
<dbReference type="InterPro" id="IPR011545">
    <property type="entry name" value="DEAD/DEAH_box_helicase_dom"/>
</dbReference>
<evidence type="ECO:0000256" key="1">
    <source>
        <dbReference type="ARBA" id="ARBA00022741"/>
    </source>
</evidence>
<evidence type="ECO:0000256" key="6">
    <source>
        <dbReference type="ARBA" id="ARBA00023125"/>
    </source>
</evidence>
<gene>
    <name evidence="12" type="ORF">ISO4_01210</name>
</gene>
<dbReference type="InterPro" id="IPR013701">
    <property type="entry name" value="Lhr-like_DEAD/DEAH_assoc"/>
</dbReference>
<keyword evidence="3" id="KW-0378">Hydrolase</keyword>
<keyword evidence="8" id="KW-0413">Isomerase</keyword>
<keyword evidence="7" id="KW-0234">DNA repair</keyword>
<dbReference type="Pfam" id="PF00270">
    <property type="entry name" value="DEAD"/>
    <property type="match status" value="1"/>
</dbReference>
<name>A0ABS0AEN3_9GAMM</name>
<dbReference type="EMBL" id="ARXR01000007">
    <property type="protein sequence ID" value="MBF5052608.1"/>
    <property type="molecule type" value="Genomic_DNA"/>
</dbReference>
<dbReference type="InterPro" id="IPR026362">
    <property type="entry name" value="DEXH_lig_assoc"/>
</dbReference>
<dbReference type="SUPFAM" id="SSF52540">
    <property type="entry name" value="P-loop containing nucleoside triphosphate hydrolases"/>
    <property type="match status" value="1"/>
</dbReference>
<keyword evidence="6" id="KW-0238">DNA-binding</keyword>
<dbReference type="RefSeq" id="WP_194855522.1">
    <property type="nucleotide sequence ID" value="NZ_ARXR01000007.1"/>
</dbReference>
<dbReference type="PROSITE" id="PS51192">
    <property type="entry name" value="HELICASE_ATP_BIND_1"/>
    <property type="match status" value="1"/>
</dbReference>